<dbReference type="RefSeq" id="WP_132678376.1">
    <property type="nucleotide sequence ID" value="NZ_SMKS01000060.1"/>
</dbReference>
<organism evidence="3 4">
    <name type="scientific">Saccharopolyspora terrae</name>
    <dbReference type="NCBI Taxonomy" id="2530384"/>
    <lineage>
        <taxon>Bacteria</taxon>
        <taxon>Bacillati</taxon>
        <taxon>Actinomycetota</taxon>
        <taxon>Actinomycetes</taxon>
        <taxon>Pseudonocardiales</taxon>
        <taxon>Pseudonocardiaceae</taxon>
        <taxon>Saccharopolyspora</taxon>
    </lineage>
</organism>
<name>A0A4R4V8C4_9PSEU</name>
<gene>
    <name evidence="3" type="ORF">E1181_24990</name>
</gene>
<dbReference type="AlphaFoldDB" id="A0A4R4V8C4"/>
<sequence>MSDVPTGFLLDRAEHRTRARTATALLAGLFALAAVDGMVPGTETASRPGAGTAPPVRAAVDGGTPLFLDPPPPLPAVPPSPAPVREGALGIPATVLSAYERAAAVQAVTDSSCGLTWPVLAGIGRVESHHARHGDVTLDGTMRTPIYGPPLNGTSGNAAIRNGSGWDRAAGPMQFIASTWAGWGVDGSADGRADVQNVFDATLSAGRYLCANGTDMSTMDGLRGALLRYNHSNTYVDIVIGWIRRYETGVHPVRDGAGVDLVAESAGFDSSPGRGAEPASPAPAPEPVPPEAAPPTAPPPEPPAECGPALEKAPVLCPVGTVIGDITDGVGALVPTRPTAPSLEMPRPR</sequence>
<dbReference type="EMBL" id="SMKS01000060">
    <property type="protein sequence ID" value="TDD01538.1"/>
    <property type="molecule type" value="Genomic_DNA"/>
</dbReference>
<dbReference type="CDD" id="cd13399">
    <property type="entry name" value="Slt35-like"/>
    <property type="match status" value="1"/>
</dbReference>
<accession>A0A4R4V8C4</accession>
<feature type="region of interest" description="Disordered" evidence="1">
    <location>
        <begin position="265"/>
        <end position="310"/>
    </location>
</feature>
<dbReference type="SUPFAM" id="SSF53955">
    <property type="entry name" value="Lysozyme-like"/>
    <property type="match status" value="1"/>
</dbReference>
<dbReference type="Proteomes" id="UP000295674">
    <property type="component" value="Unassembled WGS sequence"/>
</dbReference>
<keyword evidence="4" id="KW-1185">Reference proteome</keyword>
<dbReference type="Pfam" id="PF13406">
    <property type="entry name" value="SLT_2"/>
    <property type="match status" value="1"/>
</dbReference>
<feature type="domain" description="Transglycosylase SLT" evidence="2">
    <location>
        <begin position="166"/>
        <end position="213"/>
    </location>
</feature>
<dbReference type="OrthoDB" id="9796191at2"/>
<dbReference type="InterPro" id="IPR031304">
    <property type="entry name" value="SLT_2"/>
</dbReference>
<dbReference type="InterPro" id="IPR023346">
    <property type="entry name" value="Lysozyme-like_dom_sf"/>
</dbReference>
<reference evidence="3 4" key="1">
    <citation type="submission" date="2019-03" db="EMBL/GenBank/DDBJ databases">
        <title>Draft genome sequences of novel Actinobacteria.</title>
        <authorList>
            <person name="Sahin N."/>
            <person name="Ay H."/>
            <person name="Saygin H."/>
        </authorList>
    </citation>
    <scope>NUCLEOTIDE SEQUENCE [LARGE SCALE GENOMIC DNA]</scope>
    <source>
        <strain evidence="3 4">16K309</strain>
    </source>
</reference>
<evidence type="ECO:0000313" key="4">
    <source>
        <dbReference type="Proteomes" id="UP000295674"/>
    </source>
</evidence>
<dbReference type="PANTHER" id="PTHR30163">
    <property type="entry name" value="MEMBRANE-BOUND LYTIC MUREIN TRANSGLYCOSYLASE B"/>
    <property type="match status" value="1"/>
</dbReference>
<dbReference type="Gene3D" id="1.10.530.10">
    <property type="match status" value="1"/>
</dbReference>
<dbReference type="GO" id="GO:0009253">
    <property type="term" value="P:peptidoglycan catabolic process"/>
    <property type="evidence" value="ECO:0007669"/>
    <property type="project" value="TreeGrafter"/>
</dbReference>
<feature type="region of interest" description="Disordered" evidence="1">
    <location>
        <begin position="327"/>
        <end position="349"/>
    </location>
</feature>
<comment type="caution">
    <text evidence="3">The sequence shown here is derived from an EMBL/GenBank/DDBJ whole genome shotgun (WGS) entry which is preliminary data.</text>
</comment>
<evidence type="ECO:0000259" key="2">
    <source>
        <dbReference type="Pfam" id="PF13406"/>
    </source>
</evidence>
<evidence type="ECO:0000256" key="1">
    <source>
        <dbReference type="SAM" id="MobiDB-lite"/>
    </source>
</evidence>
<dbReference type="InterPro" id="IPR043426">
    <property type="entry name" value="MltB-like"/>
</dbReference>
<feature type="compositionally biased region" description="Pro residues" evidence="1">
    <location>
        <begin position="280"/>
        <end position="305"/>
    </location>
</feature>
<dbReference type="GO" id="GO:0008933">
    <property type="term" value="F:peptidoglycan lytic transglycosylase activity"/>
    <property type="evidence" value="ECO:0007669"/>
    <property type="project" value="TreeGrafter"/>
</dbReference>
<evidence type="ECO:0000313" key="3">
    <source>
        <dbReference type="EMBL" id="TDD01538.1"/>
    </source>
</evidence>
<proteinExistence type="predicted"/>
<protein>
    <submittedName>
        <fullName evidence="3">Lytic transglycosylase</fullName>
    </submittedName>
</protein>
<dbReference type="PANTHER" id="PTHR30163:SF8">
    <property type="entry name" value="LYTIC MUREIN TRANSGLYCOSYLASE"/>
    <property type="match status" value="1"/>
</dbReference>